<dbReference type="SUPFAM" id="SSF46785">
    <property type="entry name" value="Winged helix' DNA-binding domain"/>
    <property type="match status" value="1"/>
</dbReference>
<gene>
    <name evidence="6" type="ORF">JAO75_16130</name>
</gene>
<protein>
    <submittedName>
        <fullName evidence="6">LysR family transcriptional regulator</fullName>
    </submittedName>
</protein>
<dbReference type="Gene3D" id="1.10.10.10">
    <property type="entry name" value="Winged helix-like DNA-binding domain superfamily/Winged helix DNA-binding domain"/>
    <property type="match status" value="1"/>
</dbReference>
<name>A0ABS0Y3T9_9HYPH</name>
<keyword evidence="2" id="KW-0805">Transcription regulation</keyword>
<dbReference type="InterPro" id="IPR000847">
    <property type="entry name" value="LysR_HTH_N"/>
</dbReference>
<dbReference type="PANTHER" id="PTHR30427:SF1">
    <property type="entry name" value="TRANSCRIPTIONAL ACTIVATOR PROTEIN LYSR"/>
    <property type="match status" value="1"/>
</dbReference>
<dbReference type="RefSeq" id="WP_199050159.1">
    <property type="nucleotide sequence ID" value="NZ_JAELXT010000018.1"/>
</dbReference>
<dbReference type="PANTHER" id="PTHR30427">
    <property type="entry name" value="TRANSCRIPTIONAL ACTIVATOR PROTEIN LYSR"/>
    <property type="match status" value="1"/>
</dbReference>
<proteinExistence type="inferred from homology"/>
<reference evidence="7" key="1">
    <citation type="submission" date="2020-12" db="EMBL/GenBank/DDBJ databases">
        <title>Hymenobacter sp.</title>
        <authorList>
            <person name="Kim M.K."/>
        </authorList>
    </citation>
    <scope>NUCLEOTIDE SEQUENCE [LARGE SCALE GENOMIC DNA]</scope>
    <source>
        <strain evidence="7">BT325</strain>
    </source>
</reference>
<dbReference type="InterPro" id="IPR036390">
    <property type="entry name" value="WH_DNA-bd_sf"/>
</dbReference>
<dbReference type="SUPFAM" id="SSF53850">
    <property type="entry name" value="Periplasmic binding protein-like II"/>
    <property type="match status" value="1"/>
</dbReference>
<dbReference type="Pfam" id="PF00126">
    <property type="entry name" value="HTH_1"/>
    <property type="match status" value="1"/>
</dbReference>
<evidence type="ECO:0000313" key="7">
    <source>
        <dbReference type="Proteomes" id="UP000620670"/>
    </source>
</evidence>
<dbReference type="PROSITE" id="PS50931">
    <property type="entry name" value="HTH_LYSR"/>
    <property type="match status" value="1"/>
</dbReference>
<comment type="similarity">
    <text evidence="1">Belongs to the LysR transcriptional regulatory family.</text>
</comment>
<dbReference type="InterPro" id="IPR037424">
    <property type="entry name" value="NocR_PBP2"/>
</dbReference>
<keyword evidence="7" id="KW-1185">Reference proteome</keyword>
<evidence type="ECO:0000256" key="4">
    <source>
        <dbReference type="ARBA" id="ARBA00023163"/>
    </source>
</evidence>
<dbReference type="EMBL" id="JAELXT010000018">
    <property type="protein sequence ID" value="MBJ6126934.1"/>
    <property type="molecule type" value="Genomic_DNA"/>
</dbReference>
<dbReference type="Gene3D" id="3.40.190.290">
    <property type="match status" value="1"/>
</dbReference>
<evidence type="ECO:0000313" key="6">
    <source>
        <dbReference type="EMBL" id="MBJ6126934.1"/>
    </source>
</evidence>
<keyword evidence="4" id="KW-0804">Transcription</keyword>
<evidence type="ECO:0000256" key="3">
    <source>
        <dbReference type="ARBA" id="ARBA00023125"/>
    </source>
</evidence>
<keyword evidence="3" id="KW-0238">DNA-binding</keyword>
<organism evidence="6 7">
    <name type="scientific">Microvirga splendida</name>
    <dbReference type="NCBI Taxonomy" id="2795727"/>
    <lineage>
        <taxon>Bacteria</taxon>
        <taxon>Pseudomonadati</taxon>
        <taxon>Pseudomonadota</taxon>
        <taxon>Alphaproteobacteria</taxon>
        <taxon>Hyphomicrobiales</taxon>
        <taxon>Methylobacteriaceae</taxon>
        <taxon>Microvirga</taxon>
    </lineage>
</organism>
<evidence type="ECO:0000256" key="2">
    <source>
        <dbReference type="ARBA" id="ARBA00023015"/>
    </source>
</evidence>
<dbReference type="CDD" id="cd08415">
    <property type="entry name" value="PBP2_LysR_opines_like"/>
    <property type="match status" value="1"/>
</dbReference>
<dbReference type="PRINTS" id="PR00039">
    <property type="entry name" value="HTHLYSR"/>
</dbReference>
<comment type="caution">
    <text evidence="6">The sequence shown here is derived from an EMBL/GenBank/DDBJ whole genome shotgun (WGS) entry which is preliminary data.</text>
</comment>
<accession>A0ABS0Y3T9</accession>
<feature type="domain" description="HTH lysR-type" evidence="5">
    <location>
        <begin position="1"/>
        <end position="58"/>
    </location>
</feature>
<dbReference type="Proteomes" id="UP000620670">
    <property type="component" value="Unassembled WGS sequence"/>
</dbReference>
<dbReference type="InterPro" id="IPR036388">
    <property type="entry name" value="WH-like_DNA-bd_sf"/>
</dbReference>
<dbReference type="InterPro" id="IPR005119">
    <property type="entry name" value="LysR_subst-bd"/>
</dbReference>
<dbReference type="Pfam" id="PF03466">
    <property type="entry name" value="LysR_substrate"/>
    <property type="match status" value="1"/>
</dbReference>
<evidence type="ECO:0000259" key="5">
    <source>
        <dbReference type="PROSITE" id="PS50931"/>
    </source>
</evidence>
<sequence>MNLHDIEVFHAVMISGGAGRASELLGTSQPTVSRTIANLERSIGFSLFDRVRGRLIPTRDGRLFHEEVQRNLIGLDRLQAAAARIREVGEGSLRIASLAALGQVLIPRAVTRFLQHFSDARISLQIRTSSVVKDLVASGQVDLGLAADEIDVSGVQTTVFATPRAVCVFSRDHPLAGRDVITPADFARYPLLALSPEDTVRKAMDRALAAANVEPKIVVETPFSSTVVTLAGEGAGIGIANPLAIDHASFSRVSTAPFEPAIYFRALLLRPPDAPRSRLVEAFLSALYETRNASARG</sequence>
<evidence type="ECO:0000256" key="1">
    <source>
        <dbReference type="ARBA" id="ARBA00009437"/>
    </source>
</evidence>